<reference evidence="1" key="1">
    <citation type="submission" date="2020-08" db="EMBL/GenBank/DDBJ databases">
        <title>Genome sequencing and assembly of the red palm weevil Rhynchophorus ferrugineus.</title>
        <authorList>
            <person name="Dias G.B."/>
            <person name="Bergman C.M."/>
            <person name="Manee M."/>
        </authorList>
    </citation>
    <scope>NUCLEOTIDE SEQUENCE</scope>
    <source>
        <strain evidence="1">AA-2017</strain>
        <tissue evidence="1">Whole larva</tissue>
    </source>
</reference>
<gene>
    <name evidence="1" type="ORF">GWI33_014384</name>
</gene>
<dbReference type="AlphaFoldDB" id="A0A834M6X9"/>
<proteinExistence type="predicted"/>
<comment type="caution">
    <text evidence="1">The sequence shown here is derived from an EMBL/GenBank/DDBJ whole genome shotgun (WGS) entry which is preliminary data.</text>
</comment>
<keyword evidence="2" id="KW-1185">Reference proteome</keyword>
<dbReference type="Proteomes" id="UP000625711">
    <property type="component" value="Unassembled WGS sequence"/>
</dbReference>
<accession>A0A834M6X9</accession>
<protein>
    <submittedName>
        <fullName evidence="1">Uncharacterized protein</fullName>
    </submittedName>
</protein>
<dbReference type="EMBL" id="JAACXV010013663">
    <property type="protein sequence ID" value="KAF7272863.1"/>
    <property type="molecule type" value="Genomic_DNA"/>
</dbReference>
<evidence type="ECO:0000313" key="1">
    <source>
        <dbReference type="EMBL" id="KAF7272863.1"/>
    </source>
</evidence>
<evidence type="ECO:0000313" key="2">
    <source>
        <dbReference type="Proteomes" id="UP000625711"/>
    </source>
</evidence>
<name>A0A834M6X9_RHYFE</name>
<sequence length="68" mass="7138">MLLNGICTQWNLGPPTDAIIPIVQSGYVDERVPPTPAATFCLSGTGSLNKYSSLRDDGDVSSKLDGAI</sequence>
<organism evidence="1 2">
    <name type="scientific">Rhynchophorus ferrugineus</name>
    <name type="common">Red palm weevil</name>
    <name type="synonym">Curculio ferrugineus</name>
    <dbReference type="NCBI Taxonomy" id="354439"/>
    <lineage>
        <taxon>Eukaryota</taxon>
        <taxon>Metazoa</taxon>
        <taxon>Ecdysozoa</taxon>
        <taxon>Arthropoda</taxon>
        <taxon>Hexapoda</taxon>
        <taxon>Insecta</taxon>
        <taxon>Pterygota</taxon>
        <taxon>Neoptera</taxon>
        <taxon>Endopterygota</taxon>
        <taxon>Coleoptera</taxon>
        <taxon>Polyphaga</taxon>
        <taxon>Cucujiformia</taxon>
        <taxon>Curculionidae</taxon>
        <taxon>Dryophthorinae</taxon>
        <taxon>Rhynchophorus</taxon>
    </lineage>
</organism>